<accession>A0A1D9MK99</accession>
<sequence length="75" mass="8528">MDAIIDAMPDHHEAQALIHDKFLENAIRREQIIRQMADSVHWSLNHERPQEDLEDSATDQSCSPIRSAIVEVVPG</sequence>
<name>A0A1D9MK99_9ACTO</name>
<organism evidence="1 2">
    <name type="scientific">Boudabousia tangfeifanii</name>
    <dbReference type="NCBI Taxonomy" id="1912795"/>
    <lineage>
        <taxon>Bacteria</taxon>
        <taxon>Bacillati</taxon>
        <taxon>Actinomycetota</taxon>
        <taxon>Actinomycetes</taxon>
        <taxon>Actinomycetales</taxon>
        <taxon>Actinomycetaceae</taxon>
        <taxon>Boudabousia</taxon>
    </lineage>
</organism>
<evidence type="ECO:0000313" key="1">
    <source>
        <dbReference type="EMBL" id="AOZ72725.1"/>
    </source>
</evidence>
<gene>
    <name evidence="1" type="ORF">BK816_04970</name>
</gene>
<protein>
    <submittedName>
        <fullName evidence="1">Uncharacterized protein</fullName>
    </submittedName>
</protein>
<evidence type="ECO:0000313" key="2">
    <source>
        <dbReference type="Proteomes" id="UP000176288"/>
    </source>
</evidence>
<keyword evidence="2" id="KW-1185">Reference proteome</keyword>
<reference evidence="1 2" key="1">
    <citation type="submission" date="2016-10" db="EMBL/GenBank/DDBJ databases">
        <title>Actinomyces aegypiusis sp. nov., isolated from the Aegypius monachus in Qinghai Tibet Plateau China.</title>
        <authorList>
            <person name="Wang Y."/>
        </authorList>
    </citation>
    <scope>NUCLEOTIDE SEQUENCE [LARGE SCALE GENOMIC DNA]</scope>
    <source>
        <strain evidence="1 2">VUL4_3</strain>
    </source>
</reference>
<dbReference type="EMBL" id="CP017812">
    <property type="protein sequence ID" value="AOZ72725.1"/>
    <property type="molecule type" value="Genomic_DNA"/>
</dbReference>
<dbReference type="Proteomes" id="UP000176288">
    <property type="component" value="Chromosome"/>
</dbReference>
<proteinExistence type="predicted"/>
<dbReference type="KEGG" id="avu:BK816_04970"/>
<dbReference type="AlphaFoldDB" id="A0A1D9MK99"/>